<evidence type="ECO:0000256" key="6">
    <source>
        <dbReference type="ARBA" id="ARBA00022777"/>
    </source>
</evidence>
<dbReference type="Pfam" id="PF00069">
    <property type="entry name" value="Pkinase"/>
    <property type="match status" value="1"/>
</dbReference>
<dbReference type="PANTHER" id="PTHR24056">
    <property type="entry name" value="CELL DIVISION PROTEIN KINASE"/>
    <property type="match status" value="1"/>
</dbReference>
<keyword evidence="7" id="KW-0067">ATP-binding</keyword>
<protein>
    <recommendedName>
        <fullName evidence="11">Protein kinase domain-containing protein</fullName>
    </recommendedName>
</protein>
<proteinExistence type="inferred from homology"/>
<dbReference type="GO" id="GO:0008353">
    <property type="term" value="F:RNA polymerase II CTD heptapeptide repeat kinase activity"/>
    <property type="evidence" value="ECO:0007669"/>
    <property type="project" value="UniProtKB-EC"/>
</dbReference>
<dbReference type="Gramene" id="Zm00001eb017510_T001">
    <property type="protein sequence ID" value="Zm00001eb017510_P001"/>
    <property type="gene ID" value="Zm00001eb017510"/>
</dbReference>
<keyword evidence="13" id="KW-1185">Reference proteome</keyword>
<evidence type="ECO:0000256" key="10">
    <source>
        <dbReference type="ARBA" id="ARBA00049280"/>
    </source>
</evidence>
<reference evidence="12" key="2">
    <citation type="submission" date="2019-07" db="EMBL/GenBank/DDBJ databases">
        <authorList>
            <person name="Seetharam A."/>
            <person name="Woodhouse M."/>
            <person name="Cannon E."/>
        </authorList>
    </citation>
    <scope>NUCLEOTIDE SEQUENCE [LARGE SCALE GENOMIC DNA]</scope>
    <source>
        <strain evidence="12">cv. B73</strain>
    </source>
</reference>
<dbReference type="SMART" id="SM00220">
    <property type="entry name" value="S_TKc"/>
    <property type="match status" value="1"/>
</dbReference>
<evidence type="ECO:0000256" key="5">
    <source>
        <dbReference type="ARBA" id="ARBA00022741"/>
    </source>
</evidence>
<name>A0A804LKM7_MAIZE</name>
<reference evidence="12" key="3">
    <citation type="submission" date="2021-05" db="UniProtKB">
        <authorList>
            <consortium name="EnsemblPlants"/>
        </authorList>
    </citation>
    <scope>IDENTIFICATION</scope>
    <source>
        <strain evidence="12">cv. B73</strain>
    </source>
</reference>
<dbReference type="InterPro" id="IPR000719">
    <property type="entry name" value="Prot_kinase_dom"/>
</dbReference>
<keyword evidence="4" id="KW-0808">Transferase</keyword>
<dbReference type="Proteomes" id="UP000007305">
    <property type="component" value="Chromosome 1"/>
</dbReference>
<dbReference type="GO" id="GO:0000307">
    <property type="term" value="C:cyclin-dependent protein kinase holoenzyme complex"/>
    <property type="evidence" value="ECO:0000318"/>
    <property type="project" value="GO_Central"/>
</dbReference>
<evidence type="ECO:0000313" key="13">
    <source>
        <dbReference type="Proteomes" id="UP000007305"/>
    </source>
</evidence>
<dbReference type="AlphaFoldDB" id="A0A804LKM7"/>
<dbReference type="Gene3D" id="1.10.510.10">
    <property type="entry name" value="Transferase(Phosphotransferase) domain 1"/>
    <property type="match status" value="1"/>
</dbReference>
<keyword evidence="6" id="KW-0418">Kinase</keyword>
<keyword evidence="3" id="KW-0597">Phosphoprotein</keyword>
<dbReference type="InterPro" id="IPR011009">
    <property type="entry name" value="Kinase-like_dom_sf"/>
</dbReference>
<comment type="catalytic activity">
    <reaction evidence="9">
        <text>L-seryl-[protein] + ATP = O-phospho-L-seryl-[protein] + ADP + H(+)</text>
        <dbReference type="Rhea" id="RHEA:17989"/>
        <dbReference type="Rhea" id="RHEA-COMP:9863"/>
        <dbReference type="Rhea" id="RHEA-COMP:11604"/>
        <dbReference type="ChEBI" id="CHEBI:15378"/>
        <dbReference type="ChEBI" id="CHEBI:29999"/>
        <dbReference type="ChEBI" id="CHEBI:30616"/>
        <dbReference type="ChEBI" id="CHEBI:83421"/>
        <dbReference type="ChEBI" id="CHEBI:456216"/>
        <dbReference type="EC" id="2.7.11.22"/>
    </reaction>
</comment>
<evidence type="ECO:0000256" key="1">
    <source>
        <dbReference type="ARBA" id="ARBA00006485"/>
    </source>
</evidence>
<comment type="catalytic activity">
    <reaction evidence="8">
        <text>L-threonyl-[protein] + ATP = O-phospho-L-threonyl-[protein] + ADP + H(+)</text>
        <dbReference type="Rhea" id="RHEA:46608"/>
        <dbReference type="Rhea" id="RHEA-COMP:11060"/>
        <dbReference type="Rhea" id="RHEA-COMP:11605"/>
        <dbReference type="ChEBI" id="CHEBI:15378"/>
        <dbReference type="ChEBI" id="CHEBI:30013"/>
        <dbReference type="ChEBI" id="CHEBI:30616"/>
        <dbReference type="ChEBI" id="CHEBI:61977"/>
        <dbReference type="ChEBI" id="CHEBI:456216"/>
        <dbReference type="EC" id="2.7.11.22"/>
    </reaction>
</comment>
<feature type="domain" description="Protein kinase" evidence="11">
    <location>
        <begin position="1"/>
        <end position="291"/>
    </location>
</feature>
<dbReference type="GO" id="GO:0007165">
    <property type="term" value="P:signal transduction"/>
    <property type="evidence" value="ECO:0000318"/>
    <property type="project" value="GO_Central"/>
</dbReference>
<evidence type="ECO:0000259" key="11">
    <source>
        <dbReference type="PROSITE" id="PS50011"/>
    </source>
</evidence>
<organism evidence="12 13">
    <name type="scientific">Zea mays</name>
    <name type="common">Maize</name>
    <dbReference type="NCBI Taxonomy" id="4577"/>
    <lineage>
        <taxon>Eukaryota</taxon>
        <taxon>Viridiplantae</taxon>
        <taxon>Streptophyta</taxon>
        <taxon>Embryophyta</taxon>
        <taxon>Tracheophyta</taxon>
        <taxon>Spermatophyta</taxon>
        <taxon>Magnoliopsida</taxon>
        <taxon>Liliopsida</taxon>
        <taxon>Poales</taxon>
        <taxon>Poaceae</taxon>
        <taxon>PACMAD clade</taxon>
        <taxon>Panicoideae</taxon>
        <taxon>Andropogonodae</taxon>
        <taxon>Andropogoneae</taxon>
        <taxon>Tripsacinae</taxon>
        <taxon>Zea</taxon>
    </lineage>
</organism>
<dbReference type="GO" id="GO:0004693">
    <property type="term" value="F:cyclin-dependent protein serine/threonine kinase activity"/>
    <property type="evidence" value="ECO:0000318"/>
    <property type="project" value="GO_Central"/>
</dbReference>
<comment type="similarity">
    <text evidence="1">Belongs to the protein kinase superfamily. CMGC Ser/Thr protein kinase family. CDC2/CDKX subfamily.</text>
</comment>
<dbReference type="InterPro" id="IPR050108">
    <property type="entry name" value="CDK"/>
</dbReference>
<comment type="catalytic activity">
    <reaction evidence="10">
        <text>[DNA-directed RNA polymerase] + ATP = phospho-[DNA-directed RNA polymerase] + ADP + H(+)</text>
        <dbReference type="Rhea" id="RHEA:10216"/>
        <dbReference type="Rhea" id="RHEA-COMP:11321"/>
        <dbReference type="Rhea" id="RHEA-COMP:11322"/>
        <dbReference type="ChEBI" id="CHEBI:15378"/>
        <dbReference type="ChEBI" id="CHEBI:30616"/>
        <dbReference type="ChEBI" id="CHEBI:43176"/>
        <dbReference type="ChEBI" id="CHEBI:68546"/>
        <dbReference type="ChEBI" id="CHEBI:456216"/>
        <dbReference type="EC" id="2.7.11.23"/>
    </reaction>
</comment>
<dbReference type="GO" id="GO:0005737">
    <property type="term" value="C:cytoplasm"/>
    <property type="evidence" value="ECO:0000318"/>
    <property type="project" value="GO_Central"/>
</dbReference>
<evidence type="ECO:0000256" key="9">
    <source>
        <dbReference type="ARBA" id="ARBA00048367"/>
    </source>
</evidence>
<keyword evidence="5" id="KW-0547">Nucleotide-binding</keyword>
<accession>A0A804LKM7</accession>
<dbReference type="GO" id="GO:0005524">
    <property type="term" value="F:ATP binding"/>
    <property type="evidence" value="ECO:0007669"/>
    <property type="project" value="UniProtKB-KW"/>
</dbReference>
<dbReference type="GO" id="GO:0000082">
    <property type="term" value="P:G1/S transition of mitotic cell cycle"/>
    <property type="evidence" value="ECO:0000318"/>
    <property type="project" value="GO_Central"/>
</dbReference>
<dbReference type="EnsemblPlants" id="Zm00001eb017510_T001">
    <property type="protein sequence ID" value="Zm00001eb017510_P001"/>
    <property type="gene ID" value="Zm00001eb017510"/>
</dbReference>
<sequence length="388" mass="43475">MEAVELPLPAKVEFGKPRENILDGIVVFTLLFGSELFEDYISHLAMATMASSKLTSDKDNPKKLQDRLKDPHVVRLLDLKQGVNKEGQTILYLIFEYMDTDLKKFIRGYHANHEKIPAQTVKILMYQLCKGVSFVHGRGVLHRDLKPHNLLMDRKTMALKIADLGLSRAITVPVKKYTHEILTLWYRAPEVLLGATHYSTPVDIWSVGCIFAELVTNQPLFPGDSELQQLLHIFKLLGTPNEEMWPGVGKLPNWHVYPQWKPTELSTLVPGLDSDGYDLLEVSENDCHSLLFIISSEFEFQDKEHIEELDQKSSINHVEISVHDMVSSCLLSITVTSGIVKECVVTSGAGSKAMALRVHGSWVWLVQRLLFAGPGEVPAELGGSGVQL</sequence>
<evidence type="ECO:0000256" key="2">
    <source>
        <dbReference type="ARBA" id="ARBA00022527"/>
    </source>
</evidence>
<dbReference type="InterPro" id="IPR008271">
    <property type="entry name" value="Ser/Thr_kinase_AS"/>
</dbReference>
<evidence type="ECO:0000256" key="3">
    <source>
        <dbReference type="ARBA" id="ARBA00022553"/>
    </source>
</evidence>
<dbReference type="PANTHER" id="PTHR24056:SF178">
    <property type="entry name" value="CYCLIN-DEPENDENT KINASE B2-2"/>
    <property type="match status" value="1"/>
</dbReference>
<dbReference type="SUPFAM" id="SSF56112">
    <property type="entry name" value="Protein kinase-like (PK-like)"/>
    <property type="match status" value="1"/>
</dbReference>
<dbReference type="PROSITE" id="PS00108">
    <property type="entry name" value="PROTEIN_KINASE_ST"/>
    <property type="match status" value="1"/>
</dbReference>
<reference evidence="13" key="1">
    <citation type="submission" date="2015-12" db="EMBL/GenBank/DDBJ databases">
        <title>Update maize B73 reference genome by single molecule sequencing technologies.</title>
        <authorList>
            <consortium name="Maize Genome Sequencing Project"/>
            <person name="Ware D."/>
        </authorList>
    </citation>
    <scope>NUCLEOTIDE SEQUENCE [LARGE SCALE GENOMIC DNA]</scope>
    <source>
        <strain evidence="13">cv. B73</strain>
    </source>
</reference>
<evidence type="ECO:0000256" key="8">
    <source>
        <dbReference type="ARBA" id="ARBA00047811"/>
    </source>
</evidence>
<evidence type="ECO:0000313" key="12">
    <source>
        <dbReference type="EnsemblPlants" id="Zm00001eb017510_P001"/>
    </source>
</evidence>
<dbReference type="GO" id="GO:0010468">
    <property type="term" value="P:regulation of gene expression"/>
    <property type="evidence" value="ECO:0000318"/>
    <property type="project" value="GO_Central"/>
</dbReference>
<dbReference type="PROSITE" id="PS50011">
    <property type="entry name" value="PROTEIN_KINASE_DOM"/>
    <property type="match status" value="1"/>
</dbReference>
<keyword evidence="2" id="KW-0723">Serine/threonine-protein kinase</keyword>
<dbReference type="GO" id="GO:0030332">
    <property type="term" value="F:cyclin binding"/>
    <property type="evidence" value="ECO:0000318"/>
    <property type="project" value="GO_Central"/>
</dbReference>
<dbReference type="GO" id="GO:0010389">
    <property type="term" value="P:regulation of G2/M transition of mitotic cell cycle"/>
    <property type="evidence" value="ECO:0000318"/>
    <property type="project" value="GO_Central"/>
</dbReference>
<evidence type="ECO:0000256" key="7">
    <source>
        <dbReference type="ARBA" id="ARBA00022840"/>
    </source>
</evidence>
<dbReference type="GO" id="GO:0005634">
    <property type="term" value="C:nucleus"/>
    <property type="evidence" value="ECO:0000318"/>
    <property type="project" value="GO_Central"/>
</dbReference>
<dbReference type="FunFam" id="1.10.510.10:FF:000281">
    <property type="entry name" value="Cyclin-dependent kinase 2"/>
    <property type="match status" value="1"/>
</dbReference>
<dbReference type="InParanoid" id="A0A804LKM7"/>
<dbReference type="Gene3D" id="3.30.200.20">
    <property type="entry name" value="Phosphorylase Kinase, domain 1"/>
    <property type="match status" value="1"/>
</dbReference>
<evidence type="ECO:0000256" key="4">
    <source>
        <dbReference type="ARBA" id="ARBA00022679"/>
    </source>
</evidence>